<sequence length="83" mass="8747">MQFFAVVLALAALAAAAPRHHRGHRSRQECSASGNTQVCCDGALNCFATAFADNCENKAYCCDGGHSTGLLINLSTLNCVDLE</sequence>
<organism evidence="2 3">
    <name type="scientific">Hirsutella minnesotensis 3608</name>
    <dbReference type="NCBI Taxonomy" id="1043627"/>
    <lineage>
        <taxon>Eukaryota</taxon>
        <taxon>Fungi</taxon>
        <taxon>Dikarya</taxon>
        <taxon>Ascomycota</taxon>
        <taxon>Pezizomycotina</taxon>
        <taxon>Sordariomycetes</taxon>
        <taxon>Hypocreomycetidae</taxon>
        <taxon>Hypocreales</taxon>
        <taxon>Ophiocordycipitaceae</taxon>
        <taxon>Hirsutella</taxon>
    </lineage>
</organism>
<feature type="chain" id="PRO_5002526521" description="Extracellular membrane protein CFEM domain-containing protein" evidence="1">
    <location>
        <begin position="17"/>
        <end position="83"/>
    </location>
</feature>
<evidence type="ECO:0000256" key="1">
    <source>
        <dbReference type="SAM" id="SignalP"/>
    </source>
</evidence>
<dbReference type="AlphaFoldDB" id="A0A0F7ZSH1"/>
<reference evidence="2 3" key="1">
    <citation type="journal article" date="2014" name="Genome Biol. Evol.">
        <title>Comparative genomics and transcriptomics analyses reveal divergent lifestyle features of nematode endoparasitic fungus Hirsutella minnesotensis.</title>
        <authorList>
            <person name="Lai Y."/>
            <person name="Liu K."/>
            <person name="Zhang X."/>
            <person name="Zhang X."/>
            <person name="Li K."/>
            <person name="Wang N."/>
            <person name="Shu C."/>
            <person name="Wu Y."/>
            <person name="Wang C."/>
            <person name="Bushley K.E."/>
            <person name="Xiang M."/>
            <person name="Liu X."/>
        </authorList>
    </citation>
    <scope>NUCLEOTIDE SEQUENCE [LARGE SCALE GENOMIC DNA]</scope>
    <source>
        <strain evidence="2 3">3608</strain>
    </source>
</reference>
<name>A0A0F7ZSH1_9HYPO</name>
<gene>
    <name evidence="2" type="ORF">HIM_09236</name>
</gene>
<keyword evidence="1" id="KW-0732">Signal</keyword>
<evidence type="ECO:0008006" key="4">
    <source>
        <dbReference type="Google" id="ProtNLM"/>
    </source>
</evidence>
<protein>
    <recommendedName>
        <fullName evidence="4">Extracellular membrane protein CFEM domain-containing protein</fullName>
    </recommendedName>
</protein>
<keyword evidence="3" id="KW-1185">Reference proteome</keyword>
<evidence type="ECO:0000313" key="2">
    <source>
        <dbReference type="EMBL" id="KJZ71353.1"/>
    </source>
</evidence>
<accession>A0A0F7ZSH1</accession>
<dbReference type="EMBL" id="KQ030577">
    <property type="protein sequence ID" value="KJZ71353.1"/>
    <property type="molecule type" value="Genomic_DNA"/>
</dbReference>
<feature type="signal peptide" evidence="1">
    <location>
        <begin position="1"/>
        <end position="16"/>
    </location>
</feature>
<proteinExistence type="predicted"/>
<evidence type="ECO:0000313" key="3">
    <source>
        <dbReference type="Proteomes" id="UP000054481"/>
    </source>
</evidence>
<dbReference type="Proteomes" id="UP000054481">
    <property type="component" value="Unassembled WGS sequence"/>
</dbReference>